<evidence type="ECO:0000313" key="1">
    <source>
        <dbReference type="EMBL" id="CUS33099.1"/>
    </source>
</evidence>
<gene>
    <name evidence="1" type="ORF">COMA2_120069</name>
</gene>
<evidence type="ECO:0000313" key="2">
    <source>
        <dbReference type="Proteomes" id="UP000198736"/>
    </source>
</evidence>
<dbReference type="STRING" id="1742973.COMA2_120069"/>
<keyword evidence="2" id="KW-1185">Reference proteome</keyword>
<dbReference type="AlphaFoldDB" id="A0A0S4LB63"/>
<organism evidence="1 2">
    <name type="scientific">Candidatus Nitrospira nitrificans</name>
    <dbReference type="NCBI Taxonomy" id="1742973"/>
    <lineage>
        <taxon>Bacteria</taxon>
        <taxon>Pseudomonadati</taxon>
        <taxon>Nitrospirota</taxon>
        <taxon>Nitrospiria</taxon>
        <taxon>Nitrospirales</taxon>
        <taxon>Nitrospiraceae</taxon>
        <taxon>Nitrospira</taxon>
    </lineage>
</organism>
<sequence>MKSSRVAVTISVLTVSMLGLISTGCIKPVPMVAIPGFDASPPTLAWQTYNVVTKERKDIVQEGQTVEVAGSDQYVVTLTVEDQDSGVKDVALTGHIQFKCELGEKVEEKKFDLEPQETKTTPNHENKVAVSAALTYVVEFNKRGCKELETFGGGTLSLTGKGHNSVNGRGVKTLRMNLKRQTAQ</sequence>
<proteinExistence type="predicted"/>
<protein>
    <recommendedName>
        <fullName evidence="3">Lipoprotein</fullName>
    </recommendedName>
</protein>
<evidence type="ECO:0008006" key="3">
    <source>
        <dbReference type="Google" id="ProtNLM"/>
    </source>
</evidence>
<dbReference type="RefSeq" id="WP_090894860.1">
    <property type="nucleotide sequence ID" value="NZ_CZPZ01000004.1"/>
</dbReference>
<dbReference type="EMBL" id="CZPZ01000004">
    <property type="protein sequence ID" value="CUS33099.1"/>
    <property type="molecule type" value="Genomic_DNA"/>
</dbReference>
<dbReference type="PROSITE" id="PS51257">
    <property type="entry name" value="PROKAR_LIPOPROTEIN"/>
    <property type="match status" value="1"/>
</dbReference>
<name>A0A0S4LB63_9BACT</name>
<accession>A0A0S4LB63</accession>
<dbReference type="Proteomes" id="UP000198736">
    <property type="component" value="Unassembled WGS sequence"/>
</dbReference>
<reference evidence="2" key="1">
    <citation type="submission" date="2015-10" db="EMBL/GenBank/DDBJ databases">
        <authorList>
            <person name="Luecker S."/>
            <person name="Luecker S."/>
        </authorList>
    </citation>
    <scope>NUCLEOTIDE SEQUENCE [LARGE SCALE GENOMIC DNA]</scope>
</reference>